<feature type="transmembrane region" description="Helical" evidence="1">
    <location>
        <begin position="108"/>
        <end position="129"/>
    </location>
</feature>
<dbReference type="EMBL" id="JACSRA010000026">
    <property type="protein sequence ID" value="MBD7912612.1"/>
    <property type="molecule type" value="Genomic_DNA"/>
</dbReference>
<evidence type="ECO:0000313" key="3">
    <source>
        <dbReference type="Proteomes" id="UP000627781"/>
    </source>
</evidence>
<feature type="transmembrane region" description="Helical" evidence="1">
    <location>
        <begin position="167"/>
        <end position="185"/>
    </location>
</feature>
<dbReference type="NCBIfam" id="NF011667">
    <property type="entry name" value="PRK15086.1-3"/>
    <property type="match status" value="1"/>
</dbReference>
<feature type="transmembrane region" description="Helical" evidence="1">
    <location>
        <begin position="141"/>
        <end position="161"/>
    </location>
</feature>
<dbReference type="Proteomes" id="UP000627781">
    <property type="component" value="Unassembled WGS sequence"/>
</dbReference>
<feature type="transmembrane region" description="Helical" evidence="1">
    <location>
        <begin position="275"/>
        <end position="293"/>
    </location>
</feature>
<feature type="transmembrane region" description="Helical" evidence="1">
    <location>
        <begin position="330"/>
        <end position="352"/>
    </location>
</feature>
<keyword evidence="1" id="KW-0812">Transmembrane</keyword>
<accession>A0ABR8PWP6</accession>
<organism evidence="2 3">
    <name type="scientific">Clostridium cibarium</name>
    <dbReference type="NCBI Taxonomy" id="2762247"/>
    <lineage>
        <taxon>Bacteria</taxon>
        <taxon>Bacillati</taxon>
        <taxon>Bacillota</taxon>
        <taxon>Clostridia</taxon>
        <taxon>Eubacteriales</taxon>
        <taxon>Clostridiaceae</taxon>
        <taxon>Clostridium</taxon>
    </lineage>
</organism>
<feature type="transmembrane region" description="Helical" evidence="1">
    <location>
        <begin position="35"/>
        <end position="57"/>
    </location>
</feature>
<protein>
    <submittedName>
        <fullName evidence="2">Ethanolamine utilization protein EutH</fullName>
    </submittedName>
</protein>
<feature type="transmembrane region" description="Helical" evidence="1">
    <location>
        <begin position="236"/>
        <end position="254"/>
    </location>
</feature>
<comment type="caution">
    <text evidence="2">The sequence shown here is derived from an EMBL/GenBank/DDBJ whole genome shotgun (WGS) entry which is preliminary data.</text>
</comment>
<dbReference type="Pfam" id="PF04346">
    <property type="entry name" value="EutH"/>
    <property type="match status" value="1"/>
</dbReference>
<feature type="transmembrane region" description="Helical" evidence="1">
    <location>
        <begin position="6"/>
        <end position="23"/>
    </location>
</feature>
<keyword evidence="3" id="KW-1185">Reference proteome</keyword>
<keyword evidence="1" id="KW-0472">Membrane</keyword>
<evidence type="ECO:0000313" key="2">
    <source>
        <dbReference type="EMBL" id="MBD7912612.1"/>
    </source>
</evidence>
<dbReference type="PANTHER" id="PTHR40089:SF1">
    <property type="entry name" value="ETHANOLAMINE PERMEASE EUTH-RELATED"/>
    <property type="match status" value="1"/>
</dbReference>
<gene>
    <name evidence="2" type="primary">eutH</name>
    <name evidence="2" type="ORF">H9661_14755</name>
</gene>
<dbReference type="InterPro" id="IPR007441">
    <property type="entry name" value="EutH"/>
</dbReference>
<proteinExistence type="predicted"/>
<evidence type="ECO:0000256" key="1">
    <source>
        <dbReference type="SAM" id="Phobius"/>
    </source>
</evidence>
<dbReference type="PANTHER" id="PTHR40089">
    <property type="entry name" value="ETHANOLAMINE UTILIZATION PROTEIN EUTH"/>
    <property type="match status" value="1"/>
</dbReference>
<dbReference type="PIRSF" id="PIRSF019466">
    <property type="entry name" value="EutH"/>
    <property type="match status" value="1"/>
</dbReference>
<feature type="transmembrane region" description="Helical" evidence="1">
    <location>
        <begin position="197"/>
        <end position="216"/>
    </location>
</feature>
<sequence>MGNILLYIVTFFFVIGVVDYFFNNRFKYGQYFEDGIKTMGSLALSMIGILSITPLFVKGLQSAVVPILKNIGLDPSIFTSSLIAVDMGAYNMAVDISTTDKFVEFSGILMASILGCTLSFTIPFALGVIKKESMEALSKGIVCGVITIPIGLFCGGLLLRIDILTLIFNLTPIIILSVALSLGIMYKPSLCIKIFSIFEKIILLISIVGLALQGVYSISSYEILNDMMPLKDTILIVGKIAIFLGGAYVMLEFIQRALKKQLGFLEKRLNMSSKNITVLIGSLATAIIVFSNFEKLDYKGKIVCSAFSVSGAYVLGGQLGYVAGVEPDMINIYVFTKLISGILAIAFAIFLLHREENIRKKRI</sequence>
<name>A0ABR8PWP6_9CLOT</name>
<dbReference type="RefSeq" id="WP_191769580.1">
    <property type="nucleotide sequence ID" value="NZ_JACSRA010000026.1"/>
</dbReference>
<keyword evidence="1" id="KW-1133">Transmembrane helix</keyword>
<reference evidence="2 3" key="1">
    <citation type="submission" date="2020-08" db="EMBL/GenBank/DDBJ databases">
        <title>A Genomic Blueprint of the Chicken Gut Microbiome.</title>
        <authorList>
            <person name="Gilroy R."/>
            <person name="Ravi A."/>
            <person name="Getino M."/>
            <person name="Pursley I."/>
            <person name="Horton D.L."/>
            <person name="Alikhan N.-F."/>
            <person name="Baker D."/>
            <person name="Gharbi K."/>
            <person name="Hall N."/>
            <person name="Watson M."/>
            <person name="Adriaenssens E.M."/>
            <person name="Foster-Nyarko E."/>
            <person name="Jarju S."/>
            <person name="Secka A."/>
            <person name="Antonio M."/>
            <person name="Oren A."/>
            <person name="Chaudhuri R."/>
            <person name="La Ragione R.M."/>
            <person name="Hildebrand F."/>
            <person name="Pallen M.J."/>
        </authorList>
    </citation>
    <scope>NUCLEOTIDE SEQUENCE [LARGE SCALE GENOMIC DNA]</scope>
    <source>
        <strain evidence="2 3">Sa3CVN1</strain>
    </source>
</reference>